<feature type="region of interest" description="Disordered" evidence="3">
    <location>
        <begin position="20"/>
        <end position="108"/>
    </location>
</feature>
<feature type="domain" description="Rho-GAP" evidence="4">
    <location>
        <begin position="131"/>
        <end position="343"/>
    </location>
</feature>
<dbReference type="Pfam" id="PF00620">
    <property type="entry name" value="RhoGAP"/>
    <property type="match status" value="1"/>
</dbReference>
<gene>
    <name evidence="5" type="ORF">NQ317_010423</name>
</gene>
<dbReference type="InterPro" id="IPR008936">
    <property type="entry name" value="Rho_GTPase_activation_prot"/>
</dbReference>
<organism evidence="5 6">
    <name type="scientific">Molorchus minor</name>
    <dbReference type="NCBI Taxonomy" id="1323400"/>
    <lineage>
        <taxon>Eukaryota</taxon>
        <taxon>Metazoa</taxon>
        <taxon>Ecdysozoa</taxon>
        <taxon>Arthropoda</taxon>
        <taxon>Hexapoda</taxon>
        <taxon>Insecta</taxon>
        <taxon>Pterygota</taxon>
        <taxon>Neoptera</taxon>
        <taxon>Endopterygota</taxon>
        <taxon>Coleoptera</taxon>
        <taxon>Polyphaga</taxon>
        <taxon>Cucujiformia</taxon>
        <taxon>Chrysomeloidea</taxon>
        <taxon>Cerambycidae</taxon>
        <taxon>Lamiinae</taxon>
        <taxon>Monochamini</taxon>
        <taxon>Molorchus</taxon>
    </lineage>
</organism>
<protein>
    <recommendedName>
        <fullName evidence="4">Rho-GAP domain-containing protein</fullName>
    </recommendedName>
</protein>
<keyword evidence="6" id="KW-1185">Reference proteome</keyword>
<dbReference type="PANTHER" id="PTHR12783">
    <property type="entry name" value="RALA BINDING PROTEIN 1 RALBP1"/>
    <property type="match status" value="1"/>
</dbReference>
<feature type="compositionally biased region" description="Basic and acidic residues" evidence="3">
    <location>
        <begin position="380"/>
        <end position="403"/>
    </location>
</feature>
<feature type="compositionally biased region" description="Acidic residues" evidence="3">
    <location>
        <begin position="443"/>
        <end position="455"/>
    </location>
</feature>
<evidence type="ECO:0000256" key="3">
    <source>
        <dbReference type="SAM" id="MobiDB-lite"/>
    </source>
</evidence>
<dbReference type="InterPro" id="IPR000198">
    <property type="entry name" value="RhoGAP_dom"/>
</dbReference>
<comment type="caution">
    <text evidence="5">The sequence shown here is derived from an EMBL/GenBank/DDBJ whole genome shotgun (WGS) entry which is preliminary data.</text>
</comment>
<dbReference type="Gene3D" id="1.20.58.90">
    <property type="match status" value="1"/>
</dbReference>
<evidence type="ECO:0000256" key="2">
    <source>
        <dbReference type="SAM" id="Coils"/>
    </source>
</evidence>
<dbReference type="Pfam" id="PF20924">
    <property type="entry name" value="RLIP76_Ral-bd"/>
    <property type="match status" value="1"/>
</dbReference>
<sequence>MDFDSPDVMKDFPGLYASELNKKCSNDSDCEINSDEAEKDKERGYAALEGESSDDTSKSRSPSKSKKTKSFKFTTKSKEKREKSRDKDVSDKKKDRDKKIDRKYEKEKGKKVKQSVEETIDIADALPIFGVSLELSVERSRCHDGIDIPLPIRECIDYVETLGISFEGVYKVSGTKTKVSQIRKMYNQRQNVRLSDYDVPTATSLLKMFLRDLPEPIFTNDQLIRFEEAGAILNFNTREKHLKKLVDNLPPLNKLLLSWLIIHLHNISLNEKQNKMSKQSISAALNHTFHISSRLLQALLHHSQALFPNIVIFRYIPPLGSGAQLPDKPQVMEIELKKQESLLSQIHKEMNYGCISKEREELLWEVQRIVTQLKRKLKTAQKDKETSEKQEEKHYSEEIKQETEEVDGTTSQSENTEISISQSDNSSAKSHSTLTTIEVDIPQLEEDEKSEDSEDESKLENTDYLFDDDIVLLTYKRNGLINLKEQLLRDMQAERKEIDLLKEKLEVASSSIVPNQTIPRPDCLDEVMRLLQKENQILQIKKINLVRKIIEQKELCIELSAQLRLALSDV</sequence>
<evidence type="ECO:0000259" key="4">
    <source>
        <dbReference type="PROSITE" id="PS50238"/>
    </source>
</evidence>
<dbReference type="EMBL" id="JAPWTJ010000106">
    <property type="protein sequence ID" value="KAJ8982802.1"/>
    <property type="molecule type" value="Genomic_DNA"/>
</dbReference>
<keyword evidence="1" id="KW-0343">GTPase activation</keyword>
<dbReference type="Proteomes" id="UP001162164">
    <property type="component" value="Unassembled WGS sequence"/>
</dbReference>
<proteinExistence type="predicted"/>
<feature type="region of interest" description="Disordered" evidence="3">
    <location>
        <begin position="377"/>
        <end position="460"/>
    </location>
</feature>
<evidence type="ECO:0000256" key="1">
    <source>
        <dbReference type="ARBA" id="ARBA00022468"/>
    </source>
</evidence>
<accession>A0ABQ9JYG5</accession>
<reference evidence="5" key="1">
    <citation type="journal article" date="2023" name="Insect Mol. Biol.">
        <title>Genome sequencing provides insights into the evolution of gene families encoding plant cell wall-degrading enzymes in longhorned beetles.</title>
        <authorList>
            <person name="Shin N.R."/>
            <person name="Okamura Y."/>
            <person name="Kirsch R."/>
            <person name="Pauchet Y."/>
        </authorList>
    </citation>
    <scope>NUCLEOTIDE SEQUENCE</scope>
    <source>
        <strain evidence="5">MMC_N1</strain>
    </source>
</reference>
<keyword evidence="2" id="KW-0175">Coiled coil</keyword>
<dbReference type="PANTHER" id="PTHR12783:SF5">
    <property type="entry name" value="RALA-BINDING PROTEIN 1"/>
    <property type="match status" value="1"/>
</dbReference>
<dbReference type="PROSITE" id="PS50238">
    <property type="entry name" value="RHOGAP"/>
    <property type="match status" value="1"/>
</dbReference>
<name>A0ABQ9JYG5_9CUCU</name>
<evidence type="ECO:0000313" key="6">
    <source>
        <dbReference type="Proteomes" id="UP001162164"/>
    </source>
</evidence>
<feature type="compositionally biased region" description="Basic residues" evidence="3">
    <location>
        <begin position="61"/>
        <end position="70"/>
    </location>
</feature>
<feature type="compositionally biased region" description="Basic and acidic residues" evidence="3">
    <location>
        <begin position="76"/>
        <end position="108"/>
    </location>
</feature>
<dbReference type="InterPro" id="IPR039767">
    <property type="entry name" value="RALBP1"/>
</dbReference>
<dbReference type="Gene3D" id="1.10.555.10">
    <property type="entry name" value="Rho GTPase activation protein"/>
    <property type="match status" value="1"/>
</dbReference>
<dbReference type="SMART" id="SM00324">
    <property type="entry name" value="RhoGAP"/>
    <property type="match status" value="1"/>
</dbReference>
<dbReference type="SUPFAM" id="SSF48350">
    <property type="entry name" value="GTPase activation domain, GAP"/>
    <property type="match status" value="1"/>
</dbReference>
<dbReference type="InterPro" id="IPR049041">
    <property type="entry name" value="RalBP1-like_Ral-bd"/>
</dbReference>
<evidence type="ECO:0000313" key="5">
    <source>
        <dbReference type="EMBL" id="KAJ8982802.1"/>
    </source>
</evidence>
<feature type="compositionally biased region" description="Polar residues" evidence="3">
    <location>
        <begin position="408"/>
        <end position="436"/>
    </location>
</feature>
<feature type="coiled-coil region" evidence="2">
    <location>
        <begin position="477"/>
        <end position="511"/>
    </location>
</feature>